<name>A0A1I8QBB3_STOCA</name>
<dbReference type="Gene3D" id="2.40.10.10">
    <property type="entry name" value="Trypsin-like serine proteases"/>
    <property type="match status" value="1"/>
</dbReference>
<keyword evidence="2" id="KW-0645">Protease</keyword>
<dbReference type="KEGG" id="scac:106091035"/>
<dbReference type="PRINTS" id="PR00722">
    <property type="entry name" value="CHYMOTRYPSIN"/>
</dbReference>
<evidence type="ECO:0000256" key="6">
    <source>
        <dbReference type="SAM" id="SignalP"/>
    </source>
</evidence>
<dbReference type="PANTHER" id="PTHR24276:SF91">
    <property type="entry name" value="AT26814P-RELATED"/>
    <property type="match status" value="1"/>
</dbReference>
<dbReference type="InterPro" id="IPR018114">
    <property type="entry name" value="TRYPSIN_HIS"/>
</dbReference>
<dbReference type="Pfam" id="PF00089">
    <property type="entry name" value="Trypsin"/>
    <property type="match status" value="1"/>
</dbReference>
<dbReference type="SUPFAM" id="SSF50494">
    <property type="entry name" value="Trypsin-like serine proteases"/>
    <property type="match status" value="1"/>
</dbReference>
<dbReference type="InterPro" id="IPR001254">
    <property type="entry name" value="Trypsin_dom"/>
</dbReference>
<gene>
    <name evidence="8" type="primary">106091035</name>
</gene>
<dbReference type="FunFam" id="2.40.10.10:FF:000034">
    <property type="entry name" value="Eupolytin"/>
    <property type="match status" value="1"/>
</dbReference>
<accession>A0A1I8QBB3</accession>
<evidence type="ECO:0000256" key="5">
    <source>
        <dbReference type="ARBA" id="ARBA00023157"/>
    </source>
</evidence>
<dbReference type="GO" id="GO:0004252">
    <property type="term" value="F:serine-type endopeptidase activity"/>
    <property type="evidence" value="ECO:0007669"/>
    <property type="project" value="InterPro"/>
</dbReference>
<organism evidence="8 9">
    <name type="scientific">Stomoxys calcitrans</name>
    <name type="common">Stable fly</name>
    <name type="synonym">Conops calcitrans</name>
    <dbReference type="NCBI Taxonomy" id="35570"/>
    <lineage>
        <taxon>Eukaryota</taxon>
        <taxon>Metazoa</taxon>
        <taxon>Ecdysozoa</taxon>
        <taxon>Arthropoda</taxon>
        <taxon>Hexapoda</taxon>
        <taxon>Insecta</taxon>
        <taxon>Pterygota</taxon>
        <taxon>Neoptera</taxon>
        <taxon>Endopterygota</taxon>
        <taxon>Diptera</taxon>
        <taxon>Brachycera</taxon>
        <taxon>Muscomorpha</taxon>
        <taxon>Muscoidea</taxon>
        <taxon>Muscidae</taxon>
        <taxon>Stomoxys</taxon>
    </lineage>
</organism>
<dbReference type="PROSITE" id="PS50240">
    <property type="entry name" value="TRYPSIN_DOM"/>
    <property type="match status" value="1"/>
</dbReference>
<proteinExistence type="inferred from homology"/>
<protein>
    <recommendedName>
        <fullName evidence="7">Peptidase S1 domain-containing protein</fullName>
    </recommendedName>
</protein>
<dbReference type="InterPro" id="IPR009003">
    <property type="entry name" value="Peptidase_S1_PA"/>
</dbReference>
<dbReference type="PANTHER" id="PTHR24276">
    <property type="entry name" value="POLYSERASE-RELATED"/>
    <property type="match status" value="1"/>
</dbReference>
<dbReference type="Proteomes" id="UP000095300">
    <property type="component" value="Unassembled WGS sequence"/>
</dbReference>
<dbReference type="STRING" id="35570.A0A1I8QBB3"/>
<dbReference type="EnsemblMetazoa" id="SCAU015556-RA">
    <property type="protein sequence ID" value="SCAU015556-PA"/>
    <property type="gene ID" value="SCAU015556"/>
</dbReference>
<dbReference type="SMART" id="SM00020">
    <property type="entry name" value="Tryp_SPc"/>
    <property type="match status" value="1"/>
</dbReference>
<sequence length="253" mass="26673">MGKFTKSAFLALTILAVATAEPTGRVVGGEDAYEGQFPHQISLRFSGSHICGGSIISRNYVLTAAHCVGAEDENGVYHVDDASYFTIRAGSTNRLMGGVIKQVVEVIVHENYGNFINDVALLKLETPLIYSQNVQAIPLASAEVPVGSTVGISGWGRLKTNGDIPMKLQYNSLEAISKLKCFTSILMSSDALICLAHQAGNGACNGDSGGPATFNGELVGVAGFVVGGCGTNNPDGYAKVFYHRDWIKAHSDA</sequence>
<keyword evidence="4" id="KW-0720">Serine protease</keyword>
<dbReference type="InterPro" id="IPR001314">
    <property type="entry name" value="Peptidase_S1A"/>
</dbReference>
<keyword evidence="5" id="KW-1015">Disulfide bond</keyword>
<dbReference type="InterPro" id="IPR050430">
    <property type="entry name" value="Peptidase_S1"/>
</dbReference>
<dbReference type="GO" id="GO:0006508">
    <property type="term" value="P:proteolysis"/>
    <property type="evidence" value="ECO:0007669"/>
    <property type="project" value="UniProtKB-KW"/>
</dbReference>
<keyword evidence="6" id="KW-0732">Signal</keyword>
<dbReference type="AlphaFoldDB" id="A0A1I8QBB3"/>
<keyword evidence="9" id="KW-1185">Reference proteome</keyword>
<dbReference type="PROSITE" id="PS00134">
    <property type="entry name" value="TRYPSIN_HIS"/>
    <property type="match status" value="1"/>
</dbReference>
<feature type="chain" id="PRO_5009328056" description="Peptidase S1 domain-containing protein" evidence="6">
    <location>
        <begin position="21"/>
        <end position="253"/>
    </location>
</feature>
<evidence type="ECO:0000256" key="2">
    <source>
        <dbReference type="ARBA" id="ARBA00022670"/>
    </source>
</evidence>
<dbReference type="OrthoDB" id="60866at2759"/>
<comment type="similarity">
    <text evidence="1">Belongs to the peptidase S1 family.</text>
</comment>
<keyword evidence="3" id="KW-0378">Hydrolase</keyword>
<evidence type="ECO:0000313" key="9">
    <source>
        <dbReference type="Proteomes" id="UP000095300"/>
    </source>
</evidence>
<dbReference type="InterPro" id="IPR043504">
    <property type="entry name" value="Peptidase_S1_PA_chymotrypsin"/>
</dbReference>
<evidence type="ECO:0000256" key="4">
    <source>
        <dbReference type="ARBA" id="ARBA00022825"/>
    </source>
</evidence>
<reference evidence="8" key="1">
    <citation type="submission" date="2020-05" db="UniProtKB">
        <authorList>
            <consortium name="EnsemblMetazoa"/>
        </authorList>
    </citation>
    <scope>IDENTIFICATION</scope>
    <source>
        <strain evidence="8">USDA</strain>
    </source>
</reference>
<dbReference type="VEuPathDB" id="VectorBase:SCAU015556"/>
<evidence type="ECO:0000313" key="8">
    <source>
        <dbReference type="EnsemblMetazoa" id="SCAU015556-PA"/>
    </source>
</evidence>
<feature type="domain" description="Peptidase S1" evidence="7">
    <location>
        <begin position="26"/>
        <end position="252"/>
    </location>
</feature>
<feature type="signal peptide" evidence="6">
    <location>
        <begin position="1"/>
        <end position="20"/>
    </location>
</feature>
<evidence type="ECO:0000259" key="7">
    <source>
        <dbReference type="PROSITE" id="PS50240"/>
    </source>
</evidence>
<dbReference type="CDD" id="cd00190">
    <property type="entry name" value="Tryp_SPc"/>
    <property type="match status" value="1"/>
</dbReference>
<evidence type="ECO:0000256" key="1">
    <source>
        <dbReference type="ARBA" id="ARBA00007664"/>
    </source>
</evidence>
<evidence type="ECO:0000256" key="3">
    <source>
        <dbReference type="ARBA" id="ARBA00022801"/>
    </source>
</evidence>